<reference evidence="1" key="1">
    <citation type="submission" date="2018-05" db="EMBL/GenBank/DDBJ databases">
        <authorList>
            <person name="Lanie J.A."/>
            <person name="Ng W.-L."/>
            <person name="Kazmierczak K.M."/>
            <person name="Andrzejewski T.M."/>
            <person name="Davidsen T.M."/>
            <person name="Wayne K.J."/>
            <person name="Tettelin H."/>
            <person name="Glass J.I."/>
            <person name="Rusch D."/>
            <person name="Podicherti R."/>
            <person name="Tsui H.-C.T."/>
            <person name="Winkler M.E."/>
        </authorList>
    </citation>
    <scope>NUCLEOTIDE SEQUENCE</scope>
</reference>
<evidence type="ECO:0000313" key="1">
    <source>
        <dbReference type="EMBL" id="SVD58289.1"/>
    </source>
</evidence>
<accession>A0A382WI26</accession>
<proteinExistence type="predicted"/>
<gene>
    <name evidence="1" type="ORF">METZ01_LOCUS411143</name>
</gene>
<dbReference type="AlphaFoldDB" id="A0A382WI26"/>
<protein>
    <submittedName>
        <fullName evidence="1">Uncharacterized protein</fullName>
    </submittedName>
</protein>
<name>A0A382WI26_9ZZZZ</name>
<sequence>MAHAQDLCRQLDIRFRDIQHQMMSGDYDNLIDVFEKNFGEYVTLINKPSTSGE</sequence>
<organism evidence="1">
    <name type="scientific">marine metagenome</name>
    <dbReference type="NCBI Taxonomy" id="408172"/>
    <lineage>
        <taxon>unclassified sequences</taxon>
        <taxon>metagenomes</taxon>
        <taxon>ecological metagenomes</taxon>
    </lineage>
</organism>
<dbReference type="EMBL" id="UINC01159928">
    <property type="protein sequence ID" value="SVD58289.1"/>
    <property type="molecule type" value="Genomic_DNA"/>
</dbReference>